<evidence type="ECO:0000313" key="2">
    <source>
        <dbReference type="EMBL" id="GJN23862.1"/>
    </source>
</evidence>
<dbReference type="PANTHER" id="PTHR45707">
    <property type="entry name" value="C2 CALCIUM/LIPID-BINDING PLANT PHOSPHORIBOSYLTRANSFERASE FAMILY PROTEIN"/>
    <property type="match status" value="1"/>
</dbReference>
<dbReference type="InterPro" id="IPR000719">
    <property type="entry name" value="Prot_kinase_dom"/>
</dbReference>
<evidence type="ECO:0000259" key="1">
    <source>
        <dbReference type="PROSITE" id="PS50011"/>
    </source>
</evidence>
<sequence>MIIATTVMGSLGYFAPECYDREFSKKSDVYSLGVVIMEIMSGKKFPTPKDMDEKTRIAYGVLKRMLFDESEEPKELPLSLLEAITNNFSDELELSRAGFAVVYKKVKRQNLGAILSWQVFKIGGYWAPEFHTGETTFKSDIYSLGLVIMEILTGEKRFSTDEEVRTISAAKAKYFLMGSTPHTIFLDSHAT</sequence>
<dbReference type="SUPFAM" id="SSF56112">
    <property type="entry name" value="Protein kinase-like (PK-like)"/>
    <property type="match status" value="2"/>
</dbReference>
<keyword evidence="3" id="KW-1185">Reference proteome</keyword>
<dbReference type="Gene3D" id="1.10.510.10">
    <property type="entry name" value="Transferase(Phosphotransferase) domain 1"/>
    <property type="match status" value="2"/>
</dbReference>
<dbReference type="Pfam" id="PF07714">
    <property type="entry name" value="PK_Tyr_Ser-Thr"/>
    <property type="match status" value="1"/>
</dbReference>
<reference evidence="2" key="2">
    <citation type="submission" date="2021-12" db="EMBL/GenBank/DDBJ databases">
        <title>Resequencing data analysis of finger millet.</title>
        <authorList>
            <person name="Hatakeyama M."/>
            <person name="Aluri S."/>
            <person name="Balachadran M.T."/>
            <person name="Sivarajan S.R."/>
            <person name="Poveda L."/>
            <person name="Shimizu-Inatsugi R."/>
            <person name="Schlapbach R."/>
            <person name="Sreeman S.M."/>
            <person name="Shimizu K.K."/>
        </authorList>
    </citation>
    <scope>NUCLEOTIDE SEQUENCE</scope>
</reference>
<dbReference type="GO" id="GO:0005524">
    <property type="term" value="F:ATP binding"/>
    <property type="evidence" value="ECO:0007669"/>
    <property type="project" value="InterPro"/>
</dbReference>
<evidence type="ECO:0000313" key="3">
    <source>
        <dbReference type="Proteomes" id="UP001054889"/>
    </source>
</evidence>
<organism evidence="2 3">
    <name type="scientific">Eleusine coracana subsp. coracana</name>
    <dbReference type="NCBI Taxonomy" id="191504"/>
    <lineage>
        <taxon>Eukaryota</taxon>
        <taxon>Viridiplantae</taxon>
        <taxon>Streptophyta</taxon>
        <taxon>Embryophyta</taxon>
        <taxon>Tracheophyta</taxon>
        <taxon>Spermatophyta</taxon>
        <taxon>Magnoliopsida</taxon>
        <taxon>Liliopsida</taxon>
        <taxon>Poales</taxon>
        <taxon>Poaceae</taxon>
        <taxon>PACMAD clade</taxon>
        <taxon>Chloridoideae</taxon>
        <taxon>Cynodonteae</taxon>
        <taxon>Eleusininae</taxon>
        <taxon>Eleusine</taxon>
    </lineage>
</organism>
<dbReference type="EMBL" id="BQKI01000076">
    <property type="protein sequence ID" value="GJN23862.1"/>
    <property type="molecule type" value="Genomic_DNA"/>
</dbReference>
<reference evidence="2" key="1">
    <citation type="journal article" date="2018" name="DNA Res.">
        <title>Multiple hybrid de novo genome assembly of finger millet, an orphan allotetraploid crop.</title>
        <authorList>
            <person name="Hatakeyama M."/>
            <person name="Aluri S."/>
            <person name="Balachadran M.T."/>
            <person name="Sivarajan S.R."/>
            <person name="Patrignani A."/>
            <person name="Gruter S."/>
            <person name="Poveda L."/>
            <person name="Shimizu-Inatsugi R."/>
            <person name="Baeten J."/>
            <person name="Francoijs K.J."/>
            <person name="Nataraja K.N."/>
            <person name="Reddy Y.A.N."/>
            <person name="Phadnis S."/>
            <person name="Ravikumar R.L."/>
            <person name="Schlapbach R."/>
            <person name="Sreeman S.M."/>
            <person name="Shimizu K.K."/>
        </authorList>
    </citation>
    <scope>NUCLEOTIDE SEQUENCE</scope>
</reference>
<protein>
    <recommendedName>
        <fullName evidence="1">Protein kinase domain-containing protein</fullName>
    </recommendedName>
</protein>
<dbReference type="AlphaFoldDB" id="A0AAV5EMX4"/>
<dbReference type="InterPro" id="IPR001245">
    <property type="entry name" value="Ser-Thr/Tyr_kinase_cat_dom"/>
</dbReference>
<dbReference type="PROSITE" id="PS50011">
    <property type="entry name" value="PROTEIN_KINASE_DOM"/>
    <property type="match status" value="1"/>
</dbReference>
<comment type="caution">
    <text evidence="2">The sequence shown here is derived from an EMBL/GenBank/DDBJ whole genome shotgun (WGS) entry which is preliminary data.</text>
</comment>
<proteinExistence type="predicted"/>
<gene>
    <name evidence="2" type="primary">gb11552</name>
    <name evidence="2" type="ORF">PR202_gb11552</name>
</gene>
<feature type="domain" description="Protein kinase" evidence="1">
    <location>
        <begin position="1"/>
        <end position="100"/>
    </location>
</feature>
<dbReference type="InterPro" id="IPR011009">
    <property type="entry name" value="Kinase-like_dom_sf"/>
</dbReference>
<dbReference type="GO" id="GO:0004672">
    <property type="term" value="F:protein kinase activity"/>
    <property type="evidence" value="ECO:0007669"/>
    <property type="project" value="InterPro"/>
</dbReference>
<dbReference type="PANTHER" id="PTHR45707:SF80">
    <property type="entry name" value="PROTEIN KINASE DOMAIN-CONTAINING PROTEIN"/>
    <property type="match status" value="1"/>
</dbReference>
<name>A0AAV5EMX4_ELECO</name>
<dbReference type="Proteomes" id="UP001054889">
    <property type="component" value="Unassembled WGS sequence"/>
</dbReference>
<accession>A0AAV5EMX4</accession>